<proteinExistence type="predicted"/>
<reference evidence="3 4" key="1">
    <citation type="submission" date="2013-11" db="EMBL/GenBank/DDBJ databases">
        <title>Metagenomic analysis of a methanogenic consortium involved in long chain n-alkane degradation.</title>
        <authorList>
            <person name="Davidova I.A."/>
            <person name="Callaghan A.V."/>
            <person name="Wawrik B."/>
            <person name="Pruitt S."/>
            <person name="Marks C."/>
            <person name="Duncan K.E."/>
            <person name="Suflita J.M."/>
        </authorList>
    </citation>
    <scope>NUCLEOTIDE SEQUENCE [LARGE SCALE GENOMIC DNA]</scope>
    <source>
        <strain evidence="3 4">SPR</strain>
    </source>
</reference>
<keyword evidence="4" id="KW-1185">Reference proteome</keyword>
<feature type="region of interest" description="Disordered" evidence="1">
    <location>
        <begin position="186"/>
        <end position="219"/>
    </location>
</feature>
<sequence>MVKRGLTVRLLICLTLLAAFSAGGCAYTTVVKDELKPELGPRQSTGLSAQMPQVQDKRVWPEETTERTSPNVRIFAEQITDTLRQGLVANGLFSRLADPAKDSSEAAKNRLTLVLNNFALEKDGRNPWLVPHMFVDGLVLPAFAVGVFITQAQVDLGGYWIPSTDLNISLTLSVVYQETVEPLELPARELPQTGSAQTTPSAQTASLNPAKPDSATADQLPKEEKLTILDLSFLVDENVGAFSEKELFGEFDSYDSYGARLSKDIGKKALLRLVEVISRDPHWGYLDEFRTLVLAERKVAAPLPLSDRVLAAETTLGILEPLAYDPAEAQILRNGALETDVRAKVVNGLRANRLKLENASLLPETEKITEEKAEELFNDPELGKVEVQAALAERVFILVRKVLTPIEAPEEEPVAQAEPGTTQVGESGAQESSPIINPKAPLPDPPDALELRNEFISKVAKAVDGKPLLQEILMNQAERAVGTAWAPMKSLLQKIDSSETRQYLEEREPTTQASN</sequence>
<feature type="compositionally biased region" description="Basic and acidic residues" evidence="1">
    <location>
        <begin position="55"/>
        <end position="64"/>
    </location>
</feature>
<feature type="region of interest" description="Disordered" evidence="1">
    <location>
        <begin position="410"/>
        <end position="448"/>
    </location>
</feature>
<feature type="compositionally biased region" description="Polar residues" evidence="1">
    <location>
        <begin position="420"/>
        <end position="433"/>
    </location>
</feature>
<keyword evidence="2" id="KW-0732">Signal</keyword>
<dbReference type="PROSITE" id="PS51257">
    <property type="entry name" value="PROKAR_LIPOPROTEIN"/>
    <property type="match status" value="1"/>
</dbReference>
<evidence type="ECO:0000256" key="2">
    <source>
        <dbReference type="SAM" id="SignalP"/>
    </source>
</evidence>
<dbReference type="AlphaFoldDB" id="A0A0D2JH51"/>
<feature type="signal peptide" evidence="2">
    <location>
        <begin position="1"/>
        <end position="21"/>
    </location>
</feature>
<gene>
    <name evidence="3" type="ORF">X474_05900</name>
</gene>
<organism evidence="3 4">
    <name type="scientific">Dethiosulfatarculus sandiegensis</name>
    <dbReference type="NCBI Taxonomy" id="1429043"/>
    <lineage>
        <taxon>Bacteria</taxon>
        <taxon>Pseudomonadati</taxon>
        <taxon>Thermodesulfobacteriota</taxon>
        <taxon>Desulfarculia</taxon>
        <taxon>Desulfarculales</taxon>
        <taxon>Desulfarculaceae</taxon>
        <taxon>Dethiosulfatarculus</taxon>
    </lineage>
</organism>
<dbReference type="OrthoDB" id="5512575at2"/>
<dbReference type="EMBL" id="AZAC01000005">
    <property type="protein sequence ID" value="KIX15051.1"/>
    <property type="molecule type" value="Genomic_DNA"/>
</dbReference>
<name>A0A0D2JH51_9BACT</name>
<dbReference type="Proteomes" id="UP000032233">
    <property type="component" value="Unassembled WGS sequence"/>
</dbReference>
<accession>A0A0D2JH51</accession>
<dbReference type="STRING" id="1429043.X474_05900"/>
<feature type="chain" id="PRO_5002244953" evidence="2">
    <location>
        <begin position="22"/>
        <end position="515"/>
    </location>
</feature>
<evidence type="ECO:0000313" key="3">
    <source>
        <dbReference type="EMBL" id="KIX15051.1"/>
    </source>
</evidence>
<dbReference type="InParanoid" id="A0A0D2JH51"/>
<comment type="caution">
    <text evidence="3">The sequence shown here is derived from an EMBL/GenBank/DDBJ whole genome shotgun (WGS) entry which is preliminary data.</text>
</comment>
<protein>
    <submittedName>
        <fullName evidence="3">Uncharacterized protein</fullName>
    </submittedName>
</protein>
<feature type="region of interest" description="Disordered" evidence="1">
    <location>
        <begin position="41"/>
        <end position="64"/>
    </location>
</feature>
<evidence type="ECO:0000313" key="4">
    <source>
        <dbReference type="Proteomes" id="UP000032233"/>
    </source>
</evidence>
<feature type="compositionally biased region" description="Polar residues" evidence="1">
    <location>
        <begin position="42"/>
        <end position="53"/>
    </location>
</feature>
<feature type="compositionally biased region" description="Polar residues" evidence="1">
    <location>
        <begin position="192"/>
        <end position="207"/>
    </location>
</feature>
<evidence type="ECO:0000256" key="1">
    <source>
        <dbReference type="SAM" id="MobiDB-lite"/>
    </source>
</evidence>